<dbReference type="GO" id="GO:0016787">
    <property type="term" value="F:hydrolase activity"/>
    <property type="evidence" value="ECO:0007669"/>
    <property type="project" value="UniProtKB-KW"/>
</dbReference>
<dbReference type="AlphaFoldDB" id="A0A6A6RZR7"/>
<feature type="domain" description="AB hydrolase-1" evidence="2">
    <location>
        <begin position="64"/>
        <end position="153"/>
    </location>
</feature>
<dbReference type="GO" id="GO:0016747">
    <property type="term" value="F:acyltransferase activity, transferring groups other than amino-acyl groups"/>
    <property type="evidence" value="ECO:0007669"/>
    <property type="project" value="InterPro"/>
</dbReference>
<dbReference type="Gene3D" id="3.40.50.1820">
    <property type="entry name" value="alpha/beta hydrolase"/>
    <property type="match status" value="1"/>
</dbReference>
<evidence type="ECO:0000259" key="2">
    <source>
        <dbReference type="Pfam" id="PF00561"/>
    </source>
</evidence>
<evidence type="ECO:0000313" key="4">
    <source>
        <dbReference type="Proteomes" id="UP000799753"/>
    </source>
</evidence>
<reference evidence="3" key="1">
    <citation type="journal article" date="2020" name="Stud. Mycol.">
        <title>101 Dothideomycetes genomes: a test case for predicting lifestyles and emergence of pathogens.</title>
        <authorList>
            <person name="Haridas S."/>
            <person name="Albert R."/>
            <person name="Binder M."/>
            <person name="Bloem J."/>
            <person name="Labutti K."/>
            <person name="Salamov A."/>
            <person name="Andreopoulos B."/>
            <person name="Baker S."/>
            <person name="Barry K."/>
            <person name="Bills G."/>
            <person name="Bluhm B."/>
            <person name="Cannon C."/>
            <person name="Castanera R."/>
            <person name="Culley D."/>
            <person name="Daum C."/>
            <person name="Ezra D."/>
            <person name="Gonzalez J."/>
            <person name="Henrissat B."/>
            <person name="Kuo A."/>
            <person name="Liang C."/>
            <person name="Lipzen A."/>
            <person name="Lutzoni F."/>
            <person name="Magnuson J."/>
            <person name="Mondo S."/>
            <person name="Nolan M."/>
            <person name="Ohm R."/>
            <person name="Pangilinan J."/>
            <person name="Park H.-J."/>
            <person name="Ramirez L."/>
            <person name="Alfaro M."/>
            <person name="Sun H."/>
            <person name="Tritt A."/>
            <person name="Yoshinaga Y."/>
            <person name="Zwiers L.-H."/>
            <person name="Turgeon B."/>
            <person name="Goodwin S."/>
            <person name="Spatafora J."/>
            <person name="Crous P."/>
            <person name="Grigoriev I."/>
        </authorList>
    </citation>
    <scope>NUCLEOTIDE SEQUENCE</scope>
    <source>
        <strain evidence="3">CBS 473.64</strain>
    </source>
</reference>
<keyword evidence="4" id="KW-1185">Reference proteome</keyword>
<gene>
    <name evidence="3" type="ORF">P280DRAFT_326174</name>
</gene>
<comment type="similarity">
    <text evidence="1">Belongs to the AB hydrolase superfamily. MetX family.</text>
</comment>
<dbReference type="PANTHER" id="PTHR32268">
    <property type="entry name" value="HOMOSERINE O-ACETYLTRANSFERASE"/>
    <property type="match status" value="1"/>
</dbReference>
<accession>A0A6A6RZR7</accession>
<sequence>MASAQPIQYFDLEEFTFLDGTRLTNVRLAYLDINPTASKVALVATCFSGRLHSTLAFDKGALGNHRVVVVALFGNGESASPSTRSDFPTSISYQDCVHAQYALLTKKLKLEELDVVLGFSMGGQTAYHWATMYPTFVKNAVIICSSSRTSRHNYQFLEGPSAALINAIDYPKPARSSIRSGEVLKCLQAFGKAYSAWLTSAEWFDDELYKELGFNSLEEWDRKEAVDDNVGWDPDDLLIMLRMWQQGDVSKVGEGAASLEDVLKGIAARVLLLPCQTDQYFRPGPNYKESEHLKRGVVKVIPSIWGHIAGGGANPKDTEFIDGQITNFLSQT</sequence>
<dbReference type="Proteomes" id="UP000799753">
    <property type="component" value="Unassembled WGS sequence"/>
</dbReference>
<dbReference type="InterPro" id="IPR000073">
    <property type="entry name" value="AB_hydrolase_1"/>
</dbReference>
<dbReference type="Pfam" id="PF00561">
    <property type="entry name" value="Abhydrolase_1"/>
    <property type="match status" value="1"/>
</dbReference>
<dbReference type="InterPro" id="IPR008220">
    <property type="entry name" value="HAT_MetX-like"/>
</dbReference>
<organism evidence="3 4">
    <name type="scientific">Massarina eburnea CBS 473.64</name>
    <dbReference type="NCBI Taxonomy" id="1395130"/>
    <lineage>
        <taxon>Eukaryota</taxon>
        <taxon>Fungi</taxon>
        <taxon>Dikarya</taxon>
        <taxon>Ascomycota</taxon>
        <taxon>Pezizomycotina</taxon>
        <taxon>Dothideomycetes</taxon>
        <taxon>Pleosporomycetidae</taxon>
        <taxon>Pleosporales</taxon>
        <taxon>Massarineae</taxon>
        <taxon>Massarinaceae</taxon>
        <taxon>Massarina</taxon>
    </lineage>
</organism>
<dbReference type="InterPro" id="IPR029058">
    <property type="entry name" value="AB_hydrolase_fold"/>
</dbReference>
<dbReference type="OrthoDB" id="9972683at2759"/>
<keyword evidence="3" id="KW-0378">Hydrolase</keyword>
<dbReference type="EMBL" id="MU006784">
    <property type="protein sequence ID" value="KAF2640735.1"/>
    <property type="molecule type" value="Genomic_DNA"/>
</dbReference>
<name>A0A6A6RZR7_9PLEO</name>
<proteinExistence type="inferred from homology"/>
<dbReference type="SUPFAM" id="SSF53474">
    <property type="entry name" value="alpha/beta-Hydrolases"/>
    <property type="match status" value="1"/>
</dbReference>
<protein>
    <submittedName>
        <fullName evidence="3">Alpha/beta-hydrolase</fullName>
    </submittedName>
</protein>
<evidence type="ECO:0000256" key="1">
    <source>
        <dbReference type="ARBA" id="ARBA00006886"/>
    </source>
</evidence>
<evidence type="ECO:0000313" key="3">
    <source>
        <dbReference type="EMBL" id="KAF2640735.1"/>
    </source>
</evidence>
<dbReference type="PANTHER" id="PTHR32268:SF15">
    <property type="entry name" value="HOMOSERINE ACETYLTRANSFERASE FAMILY PROTEIN (AFU_ORTHOLOGUE AFUA_1G15350)"/>
    <property type="match status" value="1"/>
</dbReference>